<evidence type="ECO:0000313" key="1">
    <source>
        <dbReference type="EMBL" id="CNL75148.1"/>
    </source>
</evidence>
<dbReference type="Proteomes" id="UP000040088">
    <property type="component" value="Unassembled WGS sequence"/>
</dbReference>
<dbReference type="RefSeq" id="WP_050126818.1">
    <property type="nucleotide sequence ID" value="NZ_CQEM01000021.1"/>
</dbReference>
<accession>A0A0T9UVH4</accession>
<gene>
    <name evidence="1" type="ORF">ERS008460_03682</name>
</gene>
<organism evidence="1 2">
    <name type="scientific">Yersinia aleksiciae</name>
    <dbReference type="NCBI Taxonomy" id="263819"/>
    <lineage>
        <taxon>Bacteria</taxon>
        <taxon>Pseudomonadati</taxon>
        <taxon>Pseudomonadota</taxon>
        <taxon>Gammaproteobacteria</taxon>
        <taxon>Enterobacterales</taxon>
        <taxon>Yersiniaceae</taxon>
        <taxon>Yersinia</taxon>
    </lineage>
</organism>
<dbReference type="EMBL" id="CQEM01000021">
    <property type="protein sequence ID" value="CNL75148.1"/>
    <property type="molecule type" value="Genomic_DNA"/>
</dbReference>
<dbReference type="AlphaFoldDB" id="A0A0T9UVH4"/>
<evidence type="ECO:0000313" key="2">
    <source>
        <dbReference type="Proteomes" id="UP000040088"/>
    </source>
</evidence>
<proteinExistence type="predicted"/>
<name>A0A0T9UVH4_YERAE</name>
<reference evidence="2" key="1">
    <citation type="submission" date="2015-03" db="EMBL/GenBank/DDBJ databases">
        <authorList>
            <consortium name="Pathogen Informatics"/>
        </authorList>
    </citation>
    <scope>NUCLEOTIDE SEQUENCE [LARGE SCALE GENOMIC DNA]</scope>
    <source>
        <strain evidence="2">IP27925</strain>
    </source>
</reference>
<sequence>MVIKPHVPNAERVGINNDIRSMRLAGRLSDANSQLNRVISAASGADWRTLRDLEKLLSQMFPGEGDTQTAISARLREINPVRHGLVKQVRTVRNEDSGKRVWFYRLVPAIEYFTDKVCEA</sequence>
<protein>
    <submittedName>
        <fullName evidence="1">Uncharacterized protein</fullName>
    </submittedName>
</protein>